<evidence type="ECO:0000256" key="1">
    <source>
        <dbReference type="ARBA" id="ARBA00005752"/>
    </source>
</evidence>
<dbReference type="Gene3D" id="3.40.50.620">
    <property type="entry name" value="HUPs"/>
    <property type="match status" value="1"/>
</dbReference>
<dbReference type="CDD" id="cd00712">
    <property type="entry name" value="AsnB"/>
    <property type="match status" value="1"/>
</dbReference>
<comment type="similarity">
    <text evidence="1">Belongs to the asparagine synthetase family.</text>
</comment>
<accession>A0A0W0F5R0</accession>
<dbReference type="NCBIfam" id="TIGR01536">
    <property type="entry name" value="asn_synth_AEB"/>
    <property type="match status" value="1"/>
</dbReference>
<dbReference type="Proteomes" id="UP000054988">
    <property type="component" value="Unassembled WGS sequence"/>
</dbReference>
<dbReference type="InterPro" id="IPR033738">
    <property type="entry name" value="AsnB_N"/>
</dbReference>
<dbReference type="GO" id="GO:0004066">
    <property type="term" value="F:asparagine synthase (glutamine-hydrolyzing) activity"/>
    <property type="evidence" value="ECO:0007669"/>
    <property type="project" value="InterPro"/>
</dbReference>
<evidence type="ECO:0000256" key="3">
    <source>
        <dbReference type="ARBA" id="ARBA00022840"/>
    </source>
</evidence>
<keyword evidence="3" id="KW-0067">ATP-binding</keyword>
<evidence type="ECO:0000313" key="8">
    <source>
        <dbReference type="Proteomes" id="UP000054988"/>
    </source>
</evidence>
<dbReference type="InterPro" id="IPR006426">
    <property type="entry name" value="Asn_synth_AEB"/>
</dbReference>
<keyword evidence="4" id="KW-0315">Glutamine amidotransferase</keyword>
<protein>
    <submittedName>
        <fullName evidence="7">Putative asparagine synthase</fullName>
    </submittedName>
</protein>
<gene>
    <name evidence="7" type="ORF">WG66_15718</name>
</gene>
<proteinExistence type="inferred from homology"/>
<keyword evidence="2" id="KW-0547">Nucleotide-binding</keyword>
<feature type="domain" description="Glutamine amidotransferase type-2" evidence="6">
    <location>
        <begin position="76"/>
        <end position="290"/>
    </location>
</feature>
<dbReference type="InterPro" id="IPR001962">
    <property type="entry name" value="Asn_synthase"/>
</dbReference>
<name>A0A0W0F5R0_MONRR</name>
<dbReference type="GO" id="GO:0006529">
    <property type="term" value="P:asparagine biosynthetic process"/>
    <property type="evidence" value="ECO:0007669"/>
    <property type="project" value="InterPro"/>
</dbReference>
<sequence length="773" mass="86439">MSIVRNIDSMTQPTPHHISTESDFPTTFTHQGLPLVAHKRYLIHLLATRNNHFASRYIKSKSRLQISHRSQLAKMCGITAIRSISPNATQTSFDELAKQLKASTAAVNHRGPDSSGIYISSDNRLGLGHARLSIIDLEGGQQPLHDDDQHIHAVVNGEFYDYDRIREDLVQKGCHFQSHVDSELVIHLYKVYGQNFVHHLRGEFAFVLYDETRQLLFAARDRYGIKPLYYTVFDGKLMIASEMKAFLSFGWKAEWDIESIVQIGEQNDNRTIFKGVHKVPPGHLMTCTRGGHIEIRTYWDQMYARSGVVETRSVEEMIEGVRAHLVDAVRVRLRSDVPLAVSLSGGIDSAAVAGIAASLIREKNPEAKLATFTLAFPGRADVDEGPIARRMAESIGAIVHMVTPTEEDLVGAFQKAVYHSEQPVASFHATGKLMLSEHYRRHGYKVTLSGEGSDEVFGGYAFFTPDFLRARDSTADALGIKQPDEAERIAILAEREAGHLRQDHASLSEMSFSDSQVARSMLGGISTHRSFTSWGLDDSVFNAAALNQVPVRDRCLTIAEGLSPVARDRMSSGQWHPLHSALYAWTKTGLTNLLLNSIGDRSDMANSIENRTPFLDHILVDYVNLLPPSVKIMPALQDQEHATEGTSAPRKWKFTEKWILREAVKPFVTPEIYNRIKTQYNAPIARPVRESESDTKPSLSPLQAMLKAKLTKESVEKLGWADWNYIEATLQGYLDSPVYPADGGLDKRARKLLTIASFLILQERFNVPKATFA</sequence>
<dbReference type="Pfam" id="PF13537">
    <property type="entry name" value="GATase_7"/>
    <property type="match status" value="1"/>
</dbReference>
<dbReference type="InterPro" id="IPR029055">
    <property type="entry name" value="Ntn_hydrolases_N"/>
</dbReference>
<evidence type="ECO:0000259" key="6">
    <source>
        <dbReference type="PROSITE" id="PS51278"/>
    </source>
</evidence>
<dbReference type="SUPFAM" id="SSF56235">
    <property type="entry name" value="N-terminal nucleophile aminohydrolases (Ntn hydrolases)"/>
    <property type="match status" value="1"/>
</dbReference>
<evidence type="ECO:0000256" key="2">
    <source>
        <dbReference type="ARBA" id="ARBA00022741"/>
    </source>
</evidence>
<dbReference type="PROSITE" id="PS51278">
    <property type="entry name" value="GATASE_TYPE_2"/>
    <property type="match status" value="1"/>
</dbReference>
<dbReference type="GO" id="GO:0005829">
    <property type="term" value="C:cytosol"/>
    <property type="evidence" value="ECO:0007669"/>
    <property type="project" value="TreeGrafter"/>
</dbReference>
<dbReference type="PANTHER" id="PTHR43284:SF1">
    <property type="entry name" value="ASPARAGINE SYNTHETASE"/>
    <property type="match status" value="1"/>
</dbReference>
<dbReference type="InterPro" id="IPR017932">
    <property type="entry name" value="GATase_2_dom"/>
</dbReference>
<reference evidence="7 8" key="1">
    <citation type="submission" date="2015-12" db="EMBL/GenBank/DDBJ databases">
        <title>Draft genome sequence of Moniliophthora roreri, the causal agent of frosty pod rot of cacao.</title>
        <authorList>
            <person name="Aime M.C."/>
            <person name="Diaz-Valderrama J.R."/>
            <person name="Kijpornyongpan T."/>
            <person name="Phillips-Mora W."/>
        </authorList>
    </citation>
    <scope>NUCLEOTIDE SEQUENCE [LARGE SCALE GENOMIC DNA]</scope>
    <source>
        <strain evidence="7 8">MCA 2952</strain>
    </source>
</reference>
<dbReference type="SUPFAM" id="SSF52402">
    <property type="entry name" value="Adenine nucleotide alpha hydrolases-like"/>
    <property type="match status" value="1"/>
</dbReference>
<comment type="caution">
    <text evidence="7">The sequence shown here is derived from an EMBL/GenBank/DDBJ whole genome shotgun (WGS) entry which is preliminary data.</text>
</comment>
<dbReference type="InterPro" id="IPR051786">
    <property type="entry name" value="ASN_synthetase/amidase"/>
</dbReference>
<evidence type="ECO:0000313" key="7">
    <source>
        <dbReference type="EMBL" id="KTB31662.1"/>
    </source>
</evidence>
<dbReference type="CDD" id="cd01991">
    <property type="entry name" value="Asn_synthase_B_C"/>
    <property type="match status" value="1"/>
</dbReference>
<dbReference type="eggNOG" id="KOG0571">
    <property type="taxonomic scope" value="Eukaryota"/>
</dbReference>
<dbReference type="GO" id="GO:0005524">
    <property type="term" value="F:ATP binding"/>
    <property type="evidence" value="ECO:0007669"/>
    <property type="project" value="UniProtKB-KW"/>
</dbReference>
<evidence type="ECO:0000256" key="4">
    <source>
        <dbReference type="ARBA" id="ARBA00022962"/>
    </source>
</evidence>
<feature type="region of interest" description="Disordered" evidence="5">
    <location>
        <begin position="1"/>
        <end position="22"/>
    </location>
</feature>
<organism evidence="7 8">
    <name type="scientific">Moniliophthora roreri</name>
    <name type="common">Frosty pod rot fungus</name>
    <name type="synonym">Monilia roreri</name>
    <dbReference type="NCBI Taxonomy" id="221103"/>
    <lineage>
        <taxon>Eukaryota</taxon>
        <taxon>Fungi</taxon>
        <taxon>Dikarya</taxon>
        <taxon>Basidiomycota</taxon>
        <taxon>Agaricomycotina</taxon>
        <taxon>Agaricomycetes</taxon>
        <taxon>Agaricomycetidae</taxon>
        <taxon>Agaricales</taxon>
        <taxon>Marasmiineae</taxon>
        <taxon>Marasmiaceae</taxon>
        <taxon>Moniliophthora</taxon>
    </lineage>
</organism>
<dbReference type="PANTHER" id="PTHR43284">
    <property type="entry name" value="ASPARAGINE SYNTHETASE (GLUTAMINE-HYDROLYZING)"/>
    <property type="match status" value="1"/>
</dbReference>
<dbReference type="InterPro" id="IPR014729">
    <property type="entry name" value="Rossmann-like_a/b/a_fold"/>
</dbReference>
<evidence type="ECO:0000256" key="5">
    <source>
        <dbReference type="SAM" id="MobiDB-lite"/>
    </source>
</evidence>
<dbReference type="Gene3D" id="3.60.20.10">
    <property type="entry name" value="Glutamine Phosphoribosylpyrophosphate, subunit 1, domain 1"/>
    <property type="match status" value="1"/>
</dbReference>
<dbReference type="Pfam" id="PF00733">
    <property type="entry name" value="Asn_synthase"/>
    <property type="match status" value="1"/>
</dbReference>
<dbReference type="AlphaFoldDB" id="A0A0W0F5R0"/>
<dbReference type="EMBL" id="LATX01002301">
    <property type="protein sequence ID" value="KTB31662.1"/>
    <property type="molecule type" value="Genomic_DNA"/>
</dbReference>